<dbReference type="Gene3D" id="1.10.1660.10">
    <property type="match status" value="1"/>
</dbReference>
<evidence type="ECO:0000313" key="4">
    <source>
        <dbReference type="EMBL" id="MFC7387001.1"/>
    </source>
</evidence>
<dbReference type="SMART" id="SM00422">
    <property type="entry name" value="HTH_MERR"/>
    <property type="match status" value="1"/>
</dbReference>
<dbReference type="RefSeq" id="WP_380830691.1">
    <property type="nucleotide sequence ID" value="NZ_JBHTCG010000033.1"/>
</dbReference>
<dbReference type="PRINTS" id="PR00040">
    <property type="entry name" value="HTHMERR"/>
</dbReference>
<reference evidence="5" key="1">
    <citation type="journal article" date="2019" name="Int. J. Syst. Evol. Microbiol.">
        <title>The Global Catalogue of Microorganisms (GCM) 10K type strain sequencing project: providing services to taxonomists for standard genome sequencing and annotation.</title>
        <authorList>
            <consortium name="The Broad Institute Genomics Platform"/>
            <consortium name="The Broad Institute Genome Sequencing Center for Infectious Disease"/>
            <person name="Wu L."/>
            <person name="Ma J."/>
        </authorList>
    </citation>
    <scope>NUCLEOTIDE SEQUENCE [LARGE SCALE GENOMIC DNA]</scope>
    <source>
        <strain evidence="5">CECT 7649</strain>
    </source>
</reference>
<evidence type="ECO:0000256" key="2">
    <source>
        <dbReference type="SAM" id="Coils"/>
    </source>
</evidence>
<evidence type="ECO:0000256" key="1">
    <source>
        <dbReference type="ARBA" id="ARBA00023125"/>
    </source>
</evidence>
<evidence type="ECO:0000259" key="3">
    <source>
        <dbReference type="PROSITE" id="PS50937"/>
    </source>
</evidence>
<gene>
    <name evidence="4" type="ORF">ACFQSB_32655</name>
</gene>
<dbReference type="EMBL" id="JBHTCG010000033">
    <property type="protein sequence ID" value="MFC7387001.1"/>
    <property type="molecule type" value="Genomic_DNA"/>
</dbReference>
<dbReference type="Pfam" id="PF13411">
    <property type="entry name" value="MerR_1"/>
    <property type="match status" value="1"/>
</dbReference>
<evidence type="ECO:0000313" key="5">
    <source>
        <dbReference type="Proteomes" id="UP001596496"/>
    </source>
</evidence>
<keyword evidence="5" id="KW-1185">Reference proteome</keyword>
<keyword evidence="1" id="KW-0238">DNA-binding</keyword>
<accession>A0ABW2PII8</accession>
<dbReference type="CDD" id="cd01109">
    <property type="entry name" value="HTH_YyaN"/>
    <property type="match status" value="1"/>
</dbReference>
<feature type="domain" description="HTH merR-type" evidence="3">
    <location>
        <begin position="1"/>
        <end position="72"/>
    </location>
</feature>
<sequence>MSIYTPGQVAEETGFSLDTLRYYERIGLLEPIERNSAGQRRFSEEDVGWLGMVRCLRDTGMPIAEMLRFTALVRGGRQTIGERITLLEAHDREVEEQISRLRERQAAIQRKIHHYRDLLTEQADPAPCAAPGDHAASN</sequence>
<name>A0ABW2PII8_9ACTN</name>
<dbReference type="SUPFAM" id="SSF46955">
    <property type="entry name" value="Putative DNA-binding domain"/>
    <property type="match status" value="1"/>
</dbReference>
<keyword evidence="2" id="KW-0175">Coiled coil</keyword>
<proteinExistence type="predicted"/>
<dbReference type="Proteomes" id="UP001596496">
    <property type="component" value="Unassembled WGS sequence"/>
</dbReference>
<dbReference type="PROSITE" id="PS50937">
    <property type="entry name" value="HTH_MERR_2"/>
    <property type="match status" value="1"/>
</dbReference>
<comment type="caution">
    <text evidence="4">The sequence shown here is derived from an EMBL/GenBank/DDBJ whole genome shotgun (WGS) entry which is preliminary data.</text>
</comment>
<dbReference type="InterPro" id="IPR009061">
    <property type="entry name" value="DNA-bd_dom_put_sf"/>
</dbReference>
<dbReference type="PANTHER" id="PTHR30204">
    <property type="entry name" value="REDOX-CYCLING DRUG-SENSING TRANSCRIPTIONAL ACTIVATOR SOXR"/>
    <property type="match status" value="1"/>
</dbReference>
<dbReference type="InterPro" id="IPR000551">
    <property type="entry name" value="MerR-type_HTH_dom"/>
</dbReference>
<protein>
    <submittedName>
        <fullName evidence="4">MerR family transcriptional regulator</fullName>
    </submittedName>
</protein>
<dbReference type="PANTHER" id="PTHR30204:SF98">
    <property type="entry name" value="HTH-TYPE TRANSCRIPTIONAL REGULATOR ADHR"/>
    <property type="match status" value="1"/>
</dbReference>
<organism evidence="4 5">
    <name type="scientific">Sphaerisporangium rhizosphaerae</name>
    <dbReference type="NCBI Taxonomy" id="2269375"/>
    <lineage>
        <taxon>Bacteria</taxon>
        <taxon>Bacillati</taxon>
        <taxon>Actinomycetota</taxon>
        <taxon>Actinomycetes</taxon>
        <taxon>Streptosporangiales</taxon>
        <taxon>Streptosporangiaceae</taxon>
        <taxon>Sphaerisporangium</taxon>
    </lineage>
</organism>
<feature type="coiled-coil region" evidence="2">
    <location>
        <begin position="84"/>
        <end position="111"/>
    </location>
</feature>
<dbReference type="InterPro" id="IPR047057">
    <property type="entry name" value="MerR_fam"/>
</dbReference>